<evidence type="ECO:0000256" key="3">
    <source>
        <dbReference type="ARBA" id="ARBA00023065"/>
    </source>
</evidence>
<accession>A0A061AAZ9</accession>
<dbReference type="OrthoDB" id="384555at2"/>
<dbReference type="Gene3D" id="1.10.132.50">
    <property type="entry name" value="ATP synthase (C/AC39) subunit, domain 3"/>
    <property type="match status" value="1"/>
</dbReference>
<keyword evidence="5" id="KW-1185">Reference proteome</keyword>
<dbReference type="Gene3D" id="1.20.1690.10">
    <property type="entry name" value="V-type ATP synthase subunit C domain"/>
    <property type="match status" value="2"/>
</dbReference>
<dbReference type="InParanoid" id="A0A061AAZ9"/>
<comment type="similarity">
    <text evidence="1">Belongs to the V-ATPase V0D/AC39 subunit family.</text>
</comment>
<evidence type="ECO:0000256" key="2">
    <source>
        <dbReference type="ARBA" id="ARBA00022448"/>
    </source>
</evidence>
<keyword evidence="3" id="KW-0406">Ion transport</keyword>
<dbReference type="HOGENOM" id="CLU_904960_0_0_14"/>
<proteinExistence type="inferred from homology"/>
<organism evidence="4 5">
    <name type="scientific">Acholeplasma oculi</name>
    <dbReference type="NCBI Taxonomy" id="35623"/>
    <lineage>
        <taxon>Bacteria</taxon>
        <taxon>Bacillati</taxon>
        <taxon>Mycoplasmatota</taxon>
        <taxon>Mollicutes</taxon>
        <taxon>Acholeplasmatales</taxon>
        <taxon>Acholeplasmataceae</taxon>
        <taxon>Acholeplasma</taxon>
    </lineage>
</organism>
<dbReference type="Proteomes" id="UP000032434">
    <property type="component" value="Chromosome 1"/>
</dbReference>
<dbReference type="EMBL" id="LK028559">
    <property type="protein sequence ID" value="CDR30574.1"/>
    <property type="molecule type" value="Genomic_DNA"/>
</dbReference>
<dbReference type="RefSeq" id="WP_045749109.1">
    <property type="nucleotide sequence ID" value="NZ_FUZK01000003.1"/>
</dbReference>
<dbReference type="SUPFAM" id="SSF103486">
    <property type="entry name" value="V-type ATP synthase subunit C"/>
    <property type="match status" value="1"/>
</dbReference>
<dbReference type="InterPro" id="IPR044911">
    <property type="entry name" value="V-type_ATPase_csu/dsu_dom_3"/>
</dbReference>
<dbReference type="Pfam" id="PF01992">
    <property type="entry name" value="vATP-synt_AC39"/>
    <property type="match status" value="1"/>
</dbReference>
<protein>
    <submittedName>
        <fullName evidence="4">V-type ATP synthase subunit C</fullName>
    </submittedName>
</protein>
<evidence type="ECO:0000313" key="5">
    <source>
        <dbReference type="Proteomes" id="UP000032434"/>
    </source>
</evidence>
<name>A0A061AAZ9_9MOLU</name>
<evidence type="ECO:0000256" key="1">
    <source>
        <dbReference type="ARBA" id="ARBA00006709"/>
    </source>
</evidence>
<dbReference type="KEGG" id="aoc:Aocu_05010"/>
<dbReference type="InterPro" id="IPR035067">
    <property type="entry name" value="V-type_ATPase_csu/dsu"/>
</dbReference>
<evidence type="ECO:0000313" key="4">
    <source>
        <dbReference type="EMBL" id="CDR30574.1"/>
    </source>
</evidence>
<reference evidence="5" key="1">
    <citation type="submission" date="2014-05" db="EMBL/GenBank/DDBJ databases">
        <authorList>
            <person name="Kube M."/>
        </authorList>
    </citation>
    <scope>NUCLEOTIDE SEQUENCE [LARGE SCALE GENOMIC DNA]</scope>
</reference>
<dbReference type="InterPro" id="IPR002843">
    <property type="entry name" value="ATPase_V0-cplx_csu/dsu"/>
</dbReference>
<dbReference type="AlphaFoldDB" id="A0A061AAZ9"/>
<dbReference type="InterPro" id="IPR036079">
    <property type="entry name" value="ATPase_csu/dsu_sf"/>
</dbReference>
<dbReference type="PATRIC" id="fig|35623.3.peg.502"/>
<gene>
    <name evidence="4" type="primary">ntpC2</name>
    <name evidence="4" type="ORF">Aocu_05010</name>
</gene>
<keyword evidence="2" id="KW-0813">Transport</keyword>
<dbReference type="GO" id="GO:0046961">
    <property type="term" value="F:proton-transporting ATPase activity, rotational mechanism"/>
    <property type="evidence" value="ECO:0007669"/>
    <property type="project" value="InterPro"/>
</dbReference>
<dbReference type="STRING" id="35623.Aocu_05010"/>
<sequence length="310" mass="36839">MDIEFIGGYIQARYDRLLKRNEFNAFSQGTKSDFLRLLNNYQYGLGEQNDFEMIILQEELKHKQFLLGLIDKDHLIFKVLYRSFDHLFLSNLFKSVLLGFKYQNTVHGLSNFNEEAVENYLIHGDGATIDLDLKAYLDELKLELMDLDGKELSDYIIYKLHLDIVRQFNKNTDVFIKRLVSLETDIDNVLLLLRTKLYKKDITYFEKNVLIDGTIEKHILVSWFSKSFDEISKNLSIYFDQDVTEAVKNQQHDRYLSHVSYKFMQSMDSFMEDLSFQGFNFAPVIHFTRLKRLEIENLKEIYYKLKEKLS</sequence>